<organism evidence="2 3">
    <name type="scientific">Campylobacter vicugnae</name>
    <dbReference type="NCBI Taxonomy" id="1660076"/>
    <lineage>
        <taxon>Bacteria</taxon>
        <taxon>Pseudomonadati</taxon>
        <taxon>Campylobacterota</taxon>
        <taxon>Epsilonproteobacteria</taxon>
        <taxon>Campylobacterales</taxon>
        <taxon>Campylobacteraceae</taxon>
        <taxon>Campylobacter</taxon>
    </lineage>
</organism>
<dbReference type="SUPFAM" id="SSF54523">
    <property type="entry name" value="Pili subunits"/>
    <property type="match status" value="1"/>
</dbReference>
<keyword evidence="1" id="KW-0812">Transmembrane</keyword>
<keyword evidence="1" id="KW-0472">Membrane</keyword>
<proteinExistence type="predicted"/>
<accession>A0A1X9T0Z3</accession>
<dbReference type="InterPro" id="IPR045584">
    <property type="entry name" value="Pilin-like"/>
</dbReference>
<reference evidence="2 3" key="1">
    <citation type="journal article" date="2017" name="Genome Biol. Evol.">
        <title>Comparative Genomic Analysis Identifies a Campylobacter Clade Deficient in Selenium Metabolism.</title>
        <authorList>
            <person name="Miller W.G."/>
            <person name="Yee E."/>
            <person name="Lopes B.S."/>
            <person name="Chapman M.H."/>
            <person name="Huynh S."/>
            <person name="Bono J.L."/>
            <person name="Parker C.T."/>
            <person name="Strachan N.J.C."/>
            <person name="Forbes K.J."/>
        </authorList>
    </citation>
    <scope>NUCLEOTIDE SEQUENCE [LARGE SCALE GENOMIC DNA]</scope>
    <source>
        <strain evidence="2 3">RM8964</strain>
    </source>
</reference>
<dbReference type="Proteomes" id="UP000194265">
    <property type="component" value="Chromosome"/>
</dbReference>
<dbReference type="EMBL" id="CP018791">
    <property type="protein sequence ID" value="ARR02106.1"/>
    <property type="molecule type" value="Genomic_DNA"/>
</dbReference>
<gene>
    <name evidence="2" type="ORF">CVIC8964_0691</name>
</gene>
<name>A0A1X9T0Z3_9BACT</name>
<sequence>MQKIRAFSVFELVLVMIIIGIILSIIVINFKNDELLRAANQVATHIKYTQYLALIDDKFNPEDKNWFKGRWQIYFIKTVDSKSVLHYAIFSDSGGYSGSPDGYEVAKNPLNPTKVLTVAHAGISTIKPTDELDLMSKFNIKDIELLGGCSHYNSTRISFDNLGRPYKGNPKSSANSTQNLITSICQIRLTHKNKECIYINITPITGLITIGNPQKQCQVN</sequence>
<keyword evidence="1" id="KW-1133">Transmembrane helix</keyword>
<dbReference type="OrthoDB" id="5363195at2"/>
<evidence type="ECO:0000313" key="2">
    <source>
        <dbReference type="EMBL" id="ARR02106.1"/>
    </source>
</evidence>
<dbReference type="AlphaFoldDB" id="A0A1X9T0Z3"/>
<feature type="transmembrane region" description="Helical" evidence="1">
    <location>
        <begin position="12"/>
        <end position="30"/>
    </location>
</feature>
<dbReference type="RefSeq" id="WP_086248226.1">
    <property type="nucleotide sequence ID" value="NZ_CP018791.1"/>
</dbReference>
<evidence type="ECO:0000256" key="1">
    <source>
        <dbReference type="SAM" id="Phobius"/>
    </source>
</evidence>
<dbReference type="STRING" id="1660074.CVIC8964_0691"/>
<evidence type="ECO:0000313" key="3">
    <source>
        <dbReference type="Proteomes" id="UP000194265"/>
    </source>
</evidence>
<protein>
    <submittedName>
        <fullName evidence="2">Type II secretion system protein</fullName>
    </submittedName>
</protein>